<dbReference type="Gene3D" id="3.30.70.120">
    <property type="match status" value="1"/>
</dbReference>
<name>A0A8D4VLT0_9GAMM</name>
<protein>
    <recommendedName>
        <fullName evidence="3">DUF3240 domain-containing protein</fullName>
    </recommendedName>
</protein>
<dbReference type="AlphaFoldDB" id="A0A8D4VLT0"/>
<dbReference type="EMBL" id="AP019782">
    <property type="protein sequence ID" value="BBL69482.1"/>
    <property type="molecule type" value="Genomic_DNA"/>
</dbReference>
<gene>
    <name evidence="1" type="ORF">MoryE10_00880</name>
</gene>
<evidence type="ECO:0000313" key="1">
    <source>
        <dbReference type="EMBL" id="BBL69482.1"/>
    </source>
</evidence>
<dbReference type="Proteomes" id="UP000824988">
    <property type="component" value="Chromosome"/>
</dbReference>
<dbReference type="Pfam" id="PF11582">
    <property type="entry name" value="DUF3240"/>
    <property type="match status" value="1"/>
</dbReference>
<dbReference type="InterPro" id="IPR015867">
    <property type="entry name" value="N-reg_PII/ATP_PRibTrfase_C"/>
</dbReference>
<organism evidence="1 2">
    <name type="scientific">Methylogaea oryzae</name>
    <dbReference type="NCBI Taxonomy" id="1295382"/>
    <lineage>
        <taxon>Bacteria</taxon>
        <taxon>Pseudomonadati</taxon>
        <taxon>Pseudomonadota</taxon>
        <taxon>Gammaproteobacteria</taxon>
        <taxon>Methylococcales</taxon>
        <taxon>Methylococcaceae</taxon>
        <taxon>Methylogaea</taxon>
    </lineage>
</organism>
<evidence type="ECO:0008006" key="3">
    <source>
        <dbReference type="Google" id="ProtNLM"/>
    </source>
</evidence>
<accession>A0A8D4VLT0</accession>
<proteinExistence type="predicted"/>
<sequence>MTDNYLVTLIAAPSLEETLVDWLLSHEGRYGFTSACVAGHASRHQGLSLEEQVAGRKKQVRFEMHVHQADLAGLLAGLKEDFTGTGLHYWVSPVMECGSL</sequence>
<keyword evidence="2" id="KW-1185">Reference proteome</keyword>
<dbReference type="InterPro" id="IPR021634">
    <property type="entry name" value="DUF3240"/>
</dbReference>
<evidence type="ECO:0000313" key="2">
    <source>
        <dbReference type="Proteomes" id="UP000824988"/>
    </source>
</evidence>
<dbReference type="RefSeq" id="WP_054774210.1">
    <property type="nucleotide sequence ID" value="NZ_AP019782.1"/>
</dbReference>
<reference evidence="1" key="1">
    <citation type="submission" date="2019-06" db="EMBL/GenBank/DDBJ databases">
        <title>Complete genome sequence of Methylogaea oryzae strain JCM16910.</title>
        <authorList>
            <person name="Asakawa S."/>
        </authorList>
    </citation>
    <scope>NUCLEOTIDE SEQUENCE</scope>
    <source>
        <strain evidence="1">E10</strain>
    </source>
</reference>
<dbReference type="KEGG" id="moz:MoryE10_00880"/>